<keyword evidence="2" id="KW-1185">Reference proteome</keyword>
<proteinExistence type="predicted"/>
<reference evidence="1" key="1">
    <citation type="submission" date="2021-01" db="EMBL/GenBank/DDBJ databases">
        <title>Whole genome shotgun sequence of Cellulomonas chitinilytica NBRC 110799.</title>
        <authorList>
            <person name="Komaki H."/>
            <person name="Tamura T."/>
        </authorList>
    </citation>
    <scope>NUCLEOTIDE SEQUENCE</scope>
    <source>
        <strain evidence="1">NBRC 110799</strain>
    </source>
</reference>
<sequence>MFETGVRQLRMALSMTWGRPFDTGSLTRLVADAVATVAEFGELGLEAREVIETPFADDADRADHADRSIRRTARRLADLSPFYAELFAASGFHVGTADATTLLGLPTTTKHDLMSRPRDFLCRGSEPHLATRTTGTTGRALEIWLSRYELEVAAALGALSGVLHDELHGDDLMQVHVSSRATAAVQLASMTCRLVGARCRVLGIIAVDDALDALAGSATTMSVNASYLAELVVAAQARGLRPDDFRLRRIDCVSEILSPAVRAAAEQTFGAPVSDNFGMTEVIPVTATSCSAGHLHHDLTMGHVEVLDLRSGDPAAPGELGTLVVSPYFPYRECMPVLRYDTRDVVRPLAGPATCEQAGIPGTSAVLGKASQLVEVAPGHVVTPRELVEAVEDLPSRPWPARFHAEPEGGRVRIDLPAGAVDGMSSAGLTDHFAERGLDARVRVLDDHRAPSLRRVRSDLRELGFVAPEPVGA</sequence>
<dbReference type="AlphaFoldDB" id="A0A919P1S2"/>
<dbReference type="SUPFAM" id="SSF56801">
    <property type="entry name" value="Acetyl-CoA synthetase-like"/>
    <property type="match status" value="1"/>
</dbReference>
<dbReference type="EMBL" id="BONK01000008">
    <property type="protein sequence ID" value="GIG21708.1"/>
    <property type="molecule type" value="Genomic_DNA"/>
</dbReference>
<gene>
    <name evidence="1" type="ORF">Cch01nite_24320</name>
</gene>
<dbReference type="Proteomes" id="UP000632740">
    <property type="component" value="Unassembled WGS sequence"/>
</dbReference>
<dbReference type="Gene3D" id="3.40.50.12780">
    <property type="entry name" value="N-terminal domain of ligase-like"/>
    <property type="match status" value="1"/>
</dbReference>
<evidence type="ECO:0008006" key="3">
    <source>
        <dbReference type="Google" id="ProtNLM"/>
    </source>
</evidence>
<dbReference type="InterPro" id="IPR042099">
    <property type="entry name" value="ANL_N_sf"/>
</dbReference>
<dbReference type="RefSeq" id="WP_203754491.1">
    <property type="nucleotide sequence ID" value="NZ_BONK01000008.1"/>
</dbReference>
<dbReference type="PANTHER" id="PTHR36932:SF1">
    <property type="entry name" value="CAPSULAR POLYSACCHARIDE BIOSYNTHESIS PROTEIN"/>
    <property type="match status" value="1"/>
</dbReference>
<evidence type="ECO:0000313" key="1">
    <source>
        <dbReference type="EMBL" id="GIG21708.1"/>
    </source>
</evidence>
<dbReference type="InterPro" id="IPR053158">
    <property type="entry name" value="CapK_Type1_Caps_Biosynth"/>
</dbReference>
<protein>
    <recommendedName>
        <fullName evidence="3">Phenylacetate--CoA ligase family protein</fullName>
    </recommendedName>
</protein>
<name>A0A919P1S2_9CELL</name>
<comment type="caution">
    <text evidence="1">The sequence shown here is derived from an EMBL/GenBank/DDBJ whole genome shotgun (WGS) entry which is preliminary data.</text>
</comment>
<evidence type="ECO:0000313" key="2">
    <source>
        <dbReference type="Proteomes" id="UP000632740"/>
    </source>
</evidence>
<organism evidence="1 2">
    <name type="scientific">Cellulomonas chitinilytica</name>
    <dbReference type="NCBI Taxonomy" id="398759"/>
    <lineage>
        <taxon>Bacteria</taxon>
        <taxon>Bacillati</taxon>
        <taxon>Actinomycetota</taxon>
        <taxon>Actinomycetes</taxon>
        <taxon>Micrococcales</taxon>
        <taxon>Cellulomonadaceae</taxon>
        <taxon>Cellulomonas</taxon>
    </lineage>
</organism>
<dbReference type="PANTHER" id="PTHR36932">
    <property type="entry name" value="CAPSULAR POLYSACCHARIDE BIOSYNTHESIS PROTEIN"/>
    <property type="match status" value="1"/>
</dbReference>
<accession>A0A919P1S2</accession>